<evidence type="ECO:0000256" key="2">
    <source>
        <dbReference type="ARBA" id="ARBA00004613"/>
    </source>
</evidence>
<organism evidence="8 9">
    <name type="scientific">Kiloniella litopenaei</name>
    <dbReference type="NCBI Taxonomy" id="1549748"/>
    <lineage>
        <taxon>Bacteria</taxon>
        <taxon>Pseudomonadati</taxon>
        <taxon>Pseudomonadota</taxon>
        <taxon>Alphaproteobacteria</taxon>
        <taxon>Rhodospirillales</taxon>
        <taxon>Kiloniellaceae</taxon>
        <taxon>Kiloniella</taxon>
    </lineage>
</organism>
<dbReference type="SUPFAM" id="SSF88713">
    <property type="entry name" value="Glycoside hydrolase/deacetylase"/>
    <property type="match status" value="1"/>
</dbReference>
<keyword evidence="5" id="KW-0732">Signal</keyword>
<sequence>MASAQEAKKPIESANGNSAVVIMYQRFEESKYPTTSTALSVLTDHVRELQDSKYNVLPLTDVVDAIKNNLPLPDRTISITIDDAYLSFYETAWPVLQKAGLPITLFVTTSAVDQNRIGYMSWSQIRELSSDPLVTIGNHANEVRHIAHLSQQEQKQIIDQSNQTFRRALGKQPNLFAYPFGEISNDLENVLKVAGFKAAFGQHSGAIGPNSNLMALPRYPFNDRFGTMERFKLAINSLPLPVSAVLPENLTLTEATNPPLIGFTIAPEIKPRENGSYRGLNCYSSQGELTIQELGGGRIEVRLKEPFKAGRARLNCTMLGPNGRWRWFGQQYYIP</sequence>
<evidence type="ECO:0000256" key="3">
    <source>
        <dbReference type="ARBA" id="ARBA00010973"/>
    </source>
</evidence>
<comment type="subcellular location">
    <subcellularLocation>
        <location evidence="2">Secreted</location>
    </subcellularLocation>
</comment>
<accession>A0A0M2RBE1</accession>
<dbReference type="GO" id="GO:0005576">
    <property type="term" value="C:extracellular region"/>
    <property type="evidence" value="ECO:0007669"/>
    <property type="project" value="UniProtKB-SubCell"/>
</dbReference>
<comment type="caution">
    <text evidence="8">The sequence shown here is derived from an EMBL/GenBank/DDBJ whole genome shotgun (WGS) entry which is preliminary data.</text>
</comment>
<evidence type="ECO:0000256" key="1">
    <source>
        <dbReference type="ARBA" id="ARBA00003236"/>
    </source>
</evidence>
<reference evidence="8 9" key="1">
    <citation type="submission" date="2015-03" db="EMBL/GenBank/DDBJ databases">
        <title>Genome sequence of Kiloniella sp. P1-1, isolated from the gut microflora of Pacific white shrimp, Penaeus vannamei.</title>
        <authorList>
            <person name="Shao Z."/>
            <person name="Wang L."/>
            <person name="Li X."/>
        </authorList>
    </citation>
    <scope>NUCLEOTIDE SEQUENCE [LARGE SCALE GENOMIC DNA]</scope>
    <source>
        <strain evidence="8 9">P1-1</strain>
    </source>
</reference>
<dbReference type="InterPro" id="IPR002509">
    <property type="entry name" value="NODB_dom"/>
</dbReference>
<dbReference type="InterPro" id="IPR051398">
    <property type="entry name" value="Polysacch_Deacetylase"/>
</dbReference>
<dbReference type="PANTHER" id="PTHR34216:SF3">
    <property type="entry name" value="POLY-BETA-1,6-N-ACETYL-D-GLUCOSAMINE N-DEACETYLASE"/>
    <property type="match status" value="1"/>
</dbReference>
<dbReference type="CDD" id="cd10973">
    <property type="entry name" value="CE4_DAC_u4_5s"/>
    <property type="match status" value="1"/>
</dbReference>
<dbReference type="GO" id="GO:0005975">
    <property type="term" value="P:carbohydrate metabolic process"/>
    <property type="evidence" value="ECO:0007669"/>
    <property type="project" value="InterPro"/>
</dbReference>
<feature type="domain" description="NodB homology" evidence="7">
    <location>
        <begin position="75"/>
        <end position="278"/>
    </location>
</feature>
<dbReference type="Gene3D" id="3.20.20.370">
    <property type="entry name" value="Glycoside hydrolase/deacetylase"/>
    <property type="match status" value="1"/>
</dbReference>
<dbReference type="GO" id="GO:0016810">
    <property type="term" value="F:hydrolase activity, acting on carbon-nitrogen (but not peptide) bonds"/>
    <property type="evidence" value="ECO:0007669"/>
    <property type="project" value="InterPro"/>
</dbReference>
<evidence type="ECO:0000259" key="7">
    <source>
        <dbReference type="PROSITE" id="PS51677"/>
    </source>
</evidence>
<evidence type="ECO:0000256" key="6">
    <source>
        <dbReference type="ARBA" id="ARBA00032976"/>
    </source>
</evidence>
<evidence type="ECO:0000256" key="5">
    <source>
        <dbReference type="ARBA" id="ARBA00022729"/>
    </source>
</evidence>
<dbReference type="PANTHER" id="PTHR34216">
    <property type="match status" value="1"/>
</dbReference>
<protein>
    <recommendedName>
        <fullName evidence="4">Chitooligosaccharide deacetylase</fullName>
    </recommendedName>
    <alternativeName>
        <fullName evidence="6">Nodulation protein B</fullName>
    </alternativeName>
</protein>
<gene>
    <name evidence="8" type="ORF">WH95_08890</name>
</gene>
<proteinExistence type="inferred from homology"/>
<dbReference type="PROSITE" id="PS51677">
    <property type="entry name" value="NODB"/>
    <property type="match status" value="1"/>
</dbReference>
<name>A0A0M2RBE1_9PROT</name>
<evidence type="ECO:0000256" key="4">
    <source>
        <dbReference type="ARBA" id="ARBA00020071"/>
    </source>
</evidence>
<dbReference type="EMBL" id="LANI01000005">
    <property type="protein sequence ID" value="KKJ77315.1"/>
    <property type="molecule type" value="Genomic_DNA"/>
</dbReference>
<dbReference type="Pfam" id="PF01522">
    <property type="entry name" value="Polysacc_deac_1"/>
    <property type="match status" value="1"/>
</dbReference>
<dbReference type="STRING" id="1549748.WH95_08890"/>
<evidence type="ECO:0000313" key="8">
    <source>
        <dbReference type="EMBL" id="KKJ77315.1"/>
    </source>
</evidence>
<comment type="function">
    <text evidence="1">Is involved in generating a small heat-stable compound (Nod), an acylated oligomer of N-acetylglucosamine, that stimulates mitosis in various plant protoplasts.</text>
</comment>
<evidence type="ECO:0000313" key="9">
    <source>
        <dbReference type="Proteomes" id="UP000034491"/>
    </source>
</evidence>
<dbReference type="InterPro" id="IPR011330">
    <property type="entry name" value="Glyco_hydro/deAcase_b/a-brl"/>
</dbReference>
<dbReference type="AlphaFoldDB" id="A0A0M2RBE1"/>
<dbReference type="Proteomes" id="UP000034491">
    <property type="component" value="Unassembled WGS sequence"/>
</dbReference>
<keyword evidence="9" id="KW-1185">Reference proteome</keyword>
<comment type="similarity">
    <text evidence="3">Belongs to the polysaccharide deacetylase family.</text>
</comment>